<protein>
    <submittedName>
        <fullName evidence="1">Uncharacterized protein</fullName>
    </submittedName>
</protein>
<keyword evidence="2" id="KW-1185">Reference proteome</keyword>
<dbReference type="EMBL" id="CP043046">
    <property type="protein sequence ID" value="QEI08654.1"/>
    <property type="molecule type" value="Genomic_DNA"/>
</dbReference>
<name>A0A5C0B3Z2_9BURK</name>
<gene>
    <name evidence="1" type="ORF">FXN63_24515</name>
</gene>
<accession>A0A5C0B3Z2</accession>
<dbReference type="Proteomes" id="UP000325161">
    <property type="component" value="Chromosome"/>
</dbReference>
<evidence type="ECO:0000313" key="1">
    <source>
        <dbReference type="EMBL" id="QEI08654.1"/>
    </source>
</evidence>
<dbReference type="OrthoDB" id="5573608at2"/>
<reference evidence="1 2" key="1">
    <citation type="submission" date="2019-08" db="EMBL/GenBank/DDBJ databases">
        <title>Amphibian skin-associated Pigmentiphaga: genome sequence and occurrence across geography and hosts.</title>
        <authorList>
            <person name="Bletz M.C."/>
            <person name="Bunk B."/>
            <person name="Sproeer C."/>
            <person name="Biwer P."/>
            <person name="Reiter S."/>
            <person name="Rabemananjara F.C.E."/>
            <person name="Schulz S."/>
            <person name="Overmann J."/>
            <person name="Vences M."/>
        </authorList>
    </citation>
    <scope>NUCLEOTIDE SEQUENCE [LARGE SCALE GENOMIC DNA]</scope>
    <source>
        <strain evidence="1 2">Mada1488</strain>
    </source>
</reference>
<proteinExistence type="predicted"/>
<evidence type="ECO:0000313" key="2">
    <source>
        <dbReference type="Proteomes" id="UP000325161"/>
    </source>
</evidence>
<sequence length="249" mass="28261">MLLRMRREIDAELQPRFPMHQGKAYPYGRCLEISQLFMDKLRAALNTNIPTRGLRALRDFVRAGGRIDWVWGALREQFFQNAFQVGGLYVDVSNDTVTVTKPPVEILPFKQADFLAIQGIEHFIKVARIYWNVEVYINDVVPSLAPILPMIAVPQQGLPALASATDYMIDYFRRDRFVQAETYLREGPSLPPEHRAAMLVGVPDELRASDATQGREAAIAAVIAARDTSVDLDPQWRAARLQDYLRVPH</sequence>
<dbReference type="AlphaFoldDB" id="A0A5C0B3Z2"/>
<organism evidence="1 2">
    <name type="scientific">Pigmentiphaga aceris</name>
    <dbReference type="NCBI Taxonomy" id="1940612"/>
    <lineage>
        <taxon>Bacteria</taxon>
        <taxon>Pseudomonadati</taxon>
        <taxon>Pseudomonadota</taxon>
        <taxon>Betaproteobacteria</taxon>
        <taxon>Burkholderiales</taxon>
        <taxon>Alcaligenaceae</taxon>
        <taxon>Pigmentiphaga</taxon>
    </lineage>
</organism>
<dbReference type="KEGG" id="pacr:FXN63_24515"/>